<dbReference type="EMBL" id="SXDP01000009">
    <property type="protein sequence ID" value="NEZ47552.1"/>
    <property type="molecule type" value="Genomic_DNA"/>
</dbReference>
<protein>
    <submittedName>
        <fullName evidence="2">Sugar phosphate isomerase/epimerase</fullName>
    </submittedName>
</protein>
<sequence>MEIGLSSACFYPTGVEESIGLMKNIGFNTGEVFLNTYSEYEREFINKLVEEKNKNNFFINSVHAFSGVFEPYLFDKYKRRQRDMIKTFKKVCKAANLLGANYYTFHGMKINNLSNLDIRYIVDVYNELSYIAGENNIKIAQENVAWCMSSNLNFLKILREECRNSIYYTLDIKQAYKVMQDPINYIDVMGEKIVNVHINDKDNKNICLLPGQGDIDYKKISCKLKEIGYNNIYTIEVYRENYSSYEELTKSKDFLINNL</sequence>
<accession>A0A6M0RBJ7</accession>
<keyword evidence="2" id="KW-0413">Isomerase</keyword>
<gene>
    <name evidence="2" type="ORF">FDF74_10155</name>
</gene>
<dbReference type="InterPro" id="IPR036237">
    <property type="entry name" value="Xyl_isomerase-like_sf"/>
</dbReference>
<evidence type="ECO:0000259" key="1">
    <source>
        <dbReference type="Pfam" id="PF01261"/>
    </source>
</evidence>
<organism evidence="2 3">
    <name type="scientific">Clostridium niameyense</name>
    <dbReference type="NCBI Taxonomy" id="1622073"/>
    <lineage>
        <taxon>Bacteria</taxon>
        <taxon>Bacillati</taxon>
        <taxon>Bacillota</taxon>
        <taxon>Clostridia</taxon>
        <taxon>Eubacteriales</taxon>
        <taxon>Clostridiaceae</taxon>
        <taxon>Clostridium</taxon>
    </lineage>
</organism>
<dbReference type="InterPro" id="IPR013022">
    <property type="entry name" value="Xyl_isomerase-like_TIM-brl"/>
</dbReference>
<feature type="domain" description="Xylose isomerase-like TIM barrel" evidence="1">
    <location>
        <begin position="22"/>
        <end position="245"/>
    </location>
</feature>
<evidence type="ECO:0000313" key="3">
    <source>
        <dbReference type="Proteomes" id="UP000473885"/>
    </source>
</evidence>
<comment type="caution">
    <text evidence="2">The sequence shown here is derived from an EMBL/GenBank/DDBJ whole genome shotgun (WGS) entry which is preliminary data.</text>
</comment>
<proteinExistence type="predicted"/>
<dbReference type="Pfam" id="PF01261">
    <property type="entry name" value="AP_endonuc_2"/>
    <property type="match status" value="1"/>
</dbReference>
<dbReference type="Proteomes" id="UP000473885">
    <property type="component" value="Unassembled WGS sequence"/>
</dbReference>
<dbReference type="RefSeq" id="WP_050606597.1">
    <property type="nucleotide sequence ID" value="NZ_CABKUB010000006.1"/>
</dbReference>
<dbReference type="SUPFAM" id="SSF51658">
    <property type="entry name" value="Xylose isomerase-like"/>
    <property type="match status" value="1"/>
</dbReference>
<dbReference type="Gene3D" id="3.20.20.150">
    <property type="entry name" value="Divalent-metal-dependent TIM barrel enzymes"/>
    <property type="match status" value="1"/>
</dbReference>
<keyword evidence="3" id="KW-1185">Reference proteome</keyword>
<name>A0A6M0RBJ7_9CLOT</name>
<dbReference type="InterPro" id="IPR050312">
    <property type="entry name" value="IolE/XylAMocC-like"/>
</dbReference>
<reference evidence="2 3" key="1">
    <citation type="submission" date="2019-04" db="EMBL/GenBank/DDBJ databases">
        <title>Genome sequencing of Clostridium botulinum Groups I-IV and Clostridium butyricum.</title>
        <authorList>
            <person name="Brunt J."/>
            <person name="Van Vliet A.H.M."/>
            <person name="Stringer S.C."/>
            <person name="Carter A.T."/>
            <person name="Peck M.W."/>
        </authorList>
    </citation>
    <scope>NUCLEOTIDE SEQUENCE [LARGE SCALE GENOMIC DNA]</scope>
    <source>
        <strain evidence="2 3">IFR 18/094</strain>
    </source>
</reference>
<evidence type="ECO:0000313" key="2">
    <source>
        <dbReference type="EMBL" id="NEZ47552.1"/>
    </source>
</evidence>
<dbReference type="AlphaFoldDB" id="A0A6M0RBJ7"/>
<dbReference type="PANTHER" id="PTHR12110">
    <property type="entry name" value="HYDROXYPYRUVATE ISOMERASE"/>
    <property type="match status" value="1"/>
</dbReference>
<dbReference type="PANTHER" id="PTHR12110:SF21">
    <property type="entry name" value="XYLOSE ISOMERASE-LIKE TIM BARREL DOMAIN-CONTAINING PROTEIN"/>
    <property type="match status" value="1"/>
</dbReference>
<dbReference type="OrthoDB" id="148059at2"/>
<dbReference type="GO" id="GO:0016853">
    <property type="term" value="F:isomerase activity"/>
    <property type="evidence" value="ECO:0007669"/>
    <property type="project" value="UniProtKB-KW"/>
</dbReference>